<feature type="signal peptide" evidence="1">
    <location>
        <begin position="1"/>
        <end position="23"/>
    </location>
</feature>
<keyword evidence="1" id="KW-0732">Signal</keyword>
<gene>
    <name evidence="2" type="ORF">JI435_433950</name>
</gene>
<feature type="chain" id="PRO_5034153413" evidence="1">
    <location>
        <begin position="24"/>
        <end position="53"/>
    </location>
</feature>
<dbReference type="KEGG" id="pno:SNOG_01530"/>
<keyword evidence="3" id="KW-1185">Reference proteome</keyword>
<organism evidence="2 3">
    <name type="scientific">Phaeosphaeria nodorum (strain SN15 / ATCC MYA-4574 / FGSC 10173)</name>
    <name type="common">Glume blotch fungus</name>
    <name type="synonym">Parastagonospora nodorum</name>
    <dbReference type="NCBI Taxonomy" id="321614"/>
    <lineage>
        <taxon>Eukaryota</taxon>
        <taxon>Fungi</taxon>
        <taxon>Dikarya</taxon>
        <taxon>Ascomycota</taxon>
        <taxon>Pezizomycotina</taxon>
        <taxon>Dothideomycetes</taxon>
        <taxon>Pleosporomycetidae</taxon>
        <taxon>Pleosporales</taxon>
        <taxon>Pleosporineae</taxon>
        <taxon>Phaeosphaeriaceae</taxon>
        <taxon>Parastagonospora</taxon>
    </lineage>
</organism>
<proteinExistence type="predicted"/>
<evidence type="ECO:0000313" key="2">
    <source>
        <dbReference type="EMBL" id="QRC96632.1"/>
    </source>
</evidence>
<sequence length="53" mass="5833">MSLYTFAAVLLLCLTLAVWYAAGLKDQVKHLKGHVEHLHGKGKEDGKGEKKAQ</sequence>
<reference evidence="3" key="1">
    <citation type="journal article" date="2021" name="BMC Genomics">
        <title>Chromosome-level genome assembly and manually-curated proteome of model necrotroph Parastagonospora nodorum Sn15 reveals a genome-wide trove of candidate effector homologs, and redundancy of virulence-related functions within an accessory chromosome.</title>
        <authorList>
            <person name="Bertazzoni S."/>
            <person name="Jones D.A.B."/>
            <person name="Phan H.T."/>
            <person name="Tan K.-C."/>
            <person name="Hane J.K."/>
        </authorList>
    </citation>
    <scope>NUCLEOTIDE SEQUENCE [LARGE SCALE GENOMIC DNA]</scope>
    <source>
        <strain evidence="3">SN15 / ATCC MYA-4574 / FGSC 10173)</strain>
    </source>
</reference>
<protein>
    <submittedName>
        <fullName evidence="2">Uncharacterized protein</fullName>
    </submittedName>
</protein>
<dbReference type="VEuPathDB" id="FungiDB:JI435_433950"/>
<dbReference type="RefSeq" id="XP_001792168.1">
    <property type="nucleotide sequence ID" value="XM_001792116.1"/>
</dbReference>
<evidence type="ECO:0000256" key="1">
    <source>
        <dbReference type="SAM" id="SignalP"/>
    </source>
</evidence>
<evidence type="ECO:0000313" key="3">
    <source>
        <dbReference type="Proteomes" id="UP000663193"/>
    </source>
</evidence>
<accession>A0A7U2F104</accession>
<dbReference type="EMBL" id="CP069028">
    <property type="protein sequence ID" value="QRC96632.1"/>
    <property type="molecule type" value="Genomic_DNA"/>
</dbReference>
<name>A0A7U2F104_PHANO</name>
<dbReference type="AlphaFoldDB" id="A0A7U2F104"/>
<dbReference type="Proteomes" id="UP000663193">
    <property type="component" value="Chromosome 6"/>
</dbReference>